<keyword evidence="2" id="KW-1185">Reference proteome</keyword>
<protein>
    <submittedName>
        <fullName evidence="1">Uncharacterized protein</fullName>
    </submittedName>
</protein>
<accession>A0ACC1KPW5</accession>
<gene>
    <name evidence="1" type="ORF">GGI18_000080</name>
</gene>
<proteinExistence type="predicted"/>
<sequence>MTRGAAKPRGAGRGTNSGAPSHSNSGRQQAEQPFSESIDGEIKDDTAVSVKRTYEVEAVVSDAILEGRQRFEVRWKGFGIEHNTWLTKDDMEEQYPQALAKYLKAQGKSKADLSEFHRLLSHTNGPVIPIVNTVDEAGCPDNFTYINQNIYSDEVPRPCTPMFWCECTNGCCDGCECTKERNYDNRGLLLSMGDERIVECGPLCKCGDDCVNRVVQKGRKVVLELRRYPHKGWGVVTKQHLKKGTFVAEYVGEVITSDEAENRGFKDKAQGQTYLFDLDQEFVNDICDFSIDAKTHGNISRFFNHSCGPNMRTRSIYVEHRDPRLHRLAIFATRDIKAGEELTIDYSPSAVEGESVKGDPCHCGSSKCRKFMYF</sequence>
<evidence type="ECO:0000313" key="1">
    <source>
        <dbReference type="EMBL" id="KAJ2792836.1"/>
    </source>
</evidence>
<name>A0ACC1KPW5_9FUNG</name>
<organism evidence="1 2">
    <name type="scientific">Coemansia linderi</name>
    <dbReference type="NCBI Taxonomy" id="2663919"/>
    <lineage>
        <taxon>Eukaryota</taxon>
        <taxon>Fungi</taxon>
        <taxon>Fungi incertae sedis</taxon>
        <taxon>Zoopagomycota</taxon>
        <taxon>Kickxellomycotina</taxon>
        <taxon>Kickxellomycetes</taxon>
        <taxon>Kickxellales</taxon>
        <taxon>Kickxellaceae</taxon>
        <taxon>Coemansia</taxon>
    </lineage>
</organism>
<evidence type="ECO:0000313" key="2">
    <source>
        <dbReference type="Proteomes" id="UP001140066"/>
    </source>
</evidence>
<dbReference type="EMBL" id="JANBUK010000003">
    <property type="protein sequence ID" value="KAJ2792836.1"/>
    <property type="molecule type" value="Genomic_DNA"/>
</dbReference>
<dbReference type="Proteomes" id="UP001140066">
    <property type="component" value="Unassembled WGS sequence"/>
</dbReference>
<comment type="caution">
    <text evidence="1">The sequence shown here is derived from an EMBL/GenBank/DDBJ whole genome shotgun (WGS) entry which is preliminary data.</text>
</comment>
<reference evidence="1" key="1">
    <citation type="submission" date="2022-07" db="EMBL/GenBank/DDBJ databases">
        <title>Phylogenomic reconstructions and comparative analyses of Kickxellomycotina fungi.</title>
        <authorList>
            <person name="Reynolds N.K."/>
            <person name="Stajich J.E."/>
            <person name="Barry K."/>
            <person name="Grigoriev I.V."/>
            <person name="Crous P."/>
            <person name="Smith M.E."/>
        </authorList>
    </citation>
    <scope>NUCLEOTIDE SEQUENCE</scope>
    <source>
        <strain evidence="1">BCRC 34191</strain>
    </source>
</reference>